<keyword evidence="3" id="KW-1185">Reference proteome</keyword>
<organism evidence="2 3">
    <name type="scientific">Chryseotalea sanaruensis</name>
    <dbReference type="NCBI Taxonomy" id="2482724"/>
    <lineage>
        <taxon>Bacteria</taxon>
        <taxon>Pseudomonadati</taxon>
        <taxon>Bacteroidota</taxon>
        <taxon>Cytophagia</taxon>
        <taxon>Cytophagales</taxon>
        <taxon>Chryseotaleaceae</taxon>
        <taxon>Chryseotalea</taxon>
    </lineage>
</organism>
<accession>A0A401UD96</accession>
<evidence type="ECO:0000313" key="3">
    <source>
        <dbReference type="Proteomes" id="UP000288227"/>
    </source>
</evidence>
<comment type="caution">
    <text evidence="2">The sequence shown here is derived from an EMBL/GenBank/DDBJ whole genome shotgun (WGS) entry which is preliminary data.</text>
</comment>
<keyword evidence="1" id="KW-1133">Transmembrane helix</keyword>
<name>A0A401UD96_9BACT</name>
<gene>
    <name evidence="2" type="ORF">SanaruYs_30880</name>
</gene>
<dbReference type="EMBL" id="BHXQ01000005">
    <property type="protein sequence ID" value="GCC52849.1"/>
    <property type="molecule type" value="Genomic_DNA"/>
</dbReference>
<sequence length="79" mass="8975">MFNSLDSKFKIMNMKYEKIIYGLGTCLIVGGAILKVMHIPYGNALLMMGFIGTSLFQSWLITQLKNKVNELEQKQESRG</sequence>
<proteinExistence type="predicted"/>
<feature type="transmembrane region" description="Helical" evidence="1">
    <location>
        <begin position="20"/>
        <end position="38"/>
    </location>
</feature>
<reference evidence="2 3" key="1">
    <citation type="submission" date="2018-11" db="EMBL/GenBank/DDBJ databases">
        <title>Chryseotalea sanarue gen. nov., sp., nov., a member of the family Cytophagaceae, isolated from a brackish lake in Hamamatsu Japan.</title>
        <authorList>
            <person name="Maejima Y."/>
            <person name="Iino T."/>
            <person name="Muraguchi Y."/>
            <person name="Fukuda K."/>
            <person name="Ohkuma M."/>
            <person name="Moriuchi R."/>
            <person name="Dohra H."/>
            <person name="Kimbara K."/>
            <person name="Shintani M."/>
        </authorList>
    </citation>
    <scope>NUCLEOTIDE SEQUENCE [LARGE SCALE GENOMIC DNA]</scope>
    <source>
        <strain evidence="2 3">Ys</strain>
    </source>
</reference>
<dbReference type="AlphaFoldDB" id="A0A401UD96"/>
<evidence type="ECO:0008006" key="4">
    <source>
        <dbReference type="Google" id="ProtNLM"/>
    </source>
</evidence>
<keyword evidence="1" id="KW-0472">Membrane</keyword>
<evidence type="ECO:0000256" key="1">
    <source>
        <dbReference type="SAM" id="Phobius"/>
    </source>
</evidence>
<dbReference type="Proteomes" id="UP000288227">
    <property type="component" value="Unassembled WGS sequence"/>
</dbReference>
<keyword evidence="1" id="KW-0812">Transmembrane</keyword>
<protein>
    <recommendedName>
        <fullName evidence="4">Gliding motility protein GldL</fullName>
    </recommendedName>
</protein>
<evidence type="ECO:0000313" key="2">
    <source>
        <dbReference type="EMBL" id="GCC52849.1"/>
    </source>
</evidence>